<dbReference type="PANTHER" id="PTHR14492:SF4">
    <property type="entry name" value="CILIOGENESIS AND PLANAR POLARITY EFFECTOR 1"/>
    <property type="match status" value="1"/>
</dbReference>
<sequence length="118" mass="13343">MFQDIVYTLYILFINFWVLYFSDFIPINTETNISQLTRTLGDIFTAGIVSDVELAPWFLATLIAKLKSVVCNLSPLVATEFYLPAPPLFCPQPGEIETVGYFVSTRRSRNDGLFCCAK</sequence>
<reference evidence="2" key="2">
    <citation type="submission" date="2020-11" db="EMBL/GenBank/DDBJ databases">
        <authorList>
            <person name="McCartney M.A."/>
            <person name="Auch B."/>
            <person name="Kono T."/>
            <person name="Mallez S."/>
            <person name="Becker A."/>
            <person name="Gohl D.M."/>
            <person name="Silverstein K.A.T."/>
            <person name="Koren S."/>
            <person name="Bechman K.B."/>
            <person name="Herman A."/>
            <person name="Abrahante J.E."/>
            <person name="Garbe J."/>
        </authorList>
    </citation>
    <scope>NUCLEOTIDE SEQUENCE</scope>
    <source>
        <strain evidence="2">Duluth1</strain>
        <tissue evidence="2">Whole animal</tissue>
    </source>
</reference>
<dbReference type="AlphaFoldDB" id="A0A9D4IKW9"/>
<evidence type="ECO:0000313" key="3">
    <source>
        <dbReference type="Proteomes" id="UP000828390"/>
    </source>
</evidence>
<feature type="transmembrane region" description="Helical" evidence="1">
    <location>
        <begin position="6"/>
        <end position="25"/>
    </location>
</feature>
<accession>A0A9D4IKW9</accession>
<dbReference type="EMBL" id="JAIWYP010000008">
    <property type="protein sequence ID" value="KAH3779451.1"/>
    <property type="molecule type" value="Genomic_DNA"/>
</dbReference>
<keyword evidence="1" id="KW-1133">Transmembrane helix</keyword>
<keyword evidence="1" id="KW-0472">Membrane</keyword>
<evidence type="ECO:0000256" key="1">
    <source>
        <dbReference type="SAM" id="Phobius"/>
    </source>
</evidence>
<organism evidence="2 3">
    <name type="scientific">Dreissena polymorpha</name>
    <name type="common">Zebra mussel</name>
    <name type="synonym">Mytilus polymorpha</name>
    <dbReference type="NCBI Taxonomy" id="45954"/>
    <lineage>
        <taxon>Eukaryota</taxon>
        <taxon>Metazoa</taxon>
        <taxon>Spiralia</taxon>
        <taxon>Lophotrochozoa</taxon>
        <taxon>Mollusca</taxon>
        <taxon>Bivalvia</taxon>
        <taxon>Autobranchia</taxon>
        <taxon>Heteroconchia</taxon>
        <taxon>Euheterodonta</taxon>
        <taxon>Imparidentia</taxon>
        <taxon>Neoheterodontei</taxon>
        <taxon>Myida</taxon>
        <taxon>Dreissenoidea</taxon>
        <taxon>Dreissenidae</taxon>
        <taxon>Dreissena</taxon>
    </lineage>
</organism>
<proteinExistence type="predicted"/>
<gene>
    <name evidence="2" type="ORF">DPMN_157254</name>
</gene>
<name>A0A9D4IKW9_DREPO</name>
<dbReference type="PANTHER" id="PTHR14492">
    <property type="entry name" value="JBTS17"/>
    <property type="match status" value="1"/>
</dbReference>
<protein>
    <submittedName>
        <fullName evidence="2">Uncharacterized protein</fullName>
    </submittedName>
</protein>
<dbReference type="InterPro" id="IPR028236">
    <property type="entry name" value="CPLANE1"/>
</dbReference>
<evidence type="ECO:0000313" key="2">
    <source>
        <dbReference type="EMBL" id="KAH3779451.1"/>
    </source>
</evidence>
<reference evidence="2" key="1">
    <citation type="journal article" date="2019" name="bioRxiv">
        <title>The Genome of the Zebra Mussel, Dreissena polymorpha: A Resource for Invasive Species Research.</title>
        <authorList>
            <person name="McCartney M.A."/>
            <person name="Auch B."/>
            <person name="Kono T."/>
            <person name="Mallez S."/>
            <person name="Zhang Y."/>
            <person name="Obille A."/>
            <person name="Becker A."/>
            <person name="Abrahante J.E."/>
            <person name="Garbe J."/>
            <person name="Badalamenti J.P."/>
            <person name="Herman A."/>
            <person name="Mangelson H."/>
            <person name="Liachko I."/>
            <person name="Sullivan S."/>
            <person name="Sone E.D."/>
            <person name="Koren S."/>
            <person name="Silverstein K.A.T."/>
            <person name="Beckman K.B."/>
            <person name="Gohl D.M."/>
        </authorList>
    </citation>
    <scope>NUCLEOTIDE SEQUENCE</scope>
    <source>
        <strain evidence="2">Duluth1</strain>
        <tissue evidence="2">Whole animal</tissue>
    </source>
</reference>
<keyword evidence="3" id="KW-1185">Reference proteome</keyword>
<comment type="caution">
    <text evidence="2">The sequence shown here is derived from an EMBL/GenBank/DDBJ whole genome shotgun (WGS) entry which is preliminary data.</text>
</comment>
<dbReference type="Proteomes" id="UP000828390">
    <property type="component" value="Unassembled WGS sequence"/>
</dbReference>
<keyword evidence="1" id="KW-0812">Transmembrane</keyword>